<evidence type="ECO:0000256" key="22">
    <source>
        <dbReference type="ARBA" id="ARBA00078925"/>
    </source>
</evidence>
<dbReference type="FunFam" id="3.90.1070.20:FF:000002">
    <property type="entry name" value="DNA-directed RNA polymerase subunit beta"/>
    <property type="match status" value="1"/>
</dbReference>
<protein>
    <recommendedName>
        <fullName evidence="21">DNA-directed RNA polymerase III subunit RPC2</fullName>
        <ecNumber evidence="5">2.7.7.6</ecNumber>
    </recommendedName>
    <alternativeName>
        <fullName evidence="24">C128</fullName>
    </alternativeName>
    <alternativeName>
        <fullName evidence="23">DNA-directed RNA polymerase III 127.6 kDa polypeptide</fullName>
    </alternativeName>
    <alternativeName>
        <fullName evidence="22">DNA-directed RNA polymerase III subunit B</fullName>
    </alternativeName>
</protein>
<keyword evidence="10" id="KW-0548">Nucleotidyltransferase</keyword>
<evidence type="ECO:0000256" key="23">
    <source>
        <dbReference type="ARBA" id="ARBA00080659"/>
    </source>
</evidence>
<dbReference type="InterPro" id="IPR015712">
    <property type="entry name" value="DNA-dir_RNA_pol_su2"/>
</dbReference>
<evidence type="ECO:0000256" key="7">
    <source>
        <dbReference type="ARBA" id="ARBA00022490"/>
    </source>
</evidence>
<evidence type="ECO:0000256" key="8">
    <source>
        <dbReference type="ARBA" id="ARBA00022588"/>
    </source>
</evidence>
<dbReference type="GO" id="GO:0032549">
    <property type="term" value="F:ribonucleoside binding"/>
    <property type="evidence" value="ECO:0007669"/>
    <property type="project" value="InterPro"/>
</dbReference>
<keyword evidence="15" id="KW-0391">Immunity</keyword>
<evidence type="ECO:0000256" key="25">
    <source>
        <dbReference type="RuleBase" id="RU000434"/>
    </source>
</evidence>
<evidence type="ECO:0000259" key="30">
    <source>
        <dbReference type="Pfam" id="PF04563"/>
    </source>
</evidence>
<feature type="domain" description="RNA polymerase Rpb2" evidence="32">
    <location>
        <begin position="515"/>
        <end position="576"/>
    </location>
</feature>
<name>A0AAD8YRS2_9TELE</name>
<dbReference type="InterPro" id="IPR007641">
    <property type="entry name" value="RNA_pol_Rpb2_7"/>
</dbReference>
<evidence type="ECO:0000256" key="4">
    <source>
        <dbReference type="ARBA" id="ARBA00006835"/>
    </source>
</evidence>
<evidence type="ECO:0000259" key="28">
    <source>
        <dbReference type="Pfam" id="PF04560"/>
    </source>
</evidence>
<dbReference type="FunFam" id="2.40.270.10:FF:000011">
    <property type="entry name" value="DNA-directed RNA polymerase subunit beta"/>
    <property type="match status" value="1"/>
</dbReference>
<dbReference type="FunFam" id="3.90.1110.10:FF:000006">
    <property type="entry name" value="DNA-directed RNA polymerase subunit beta"/>
    <property type="match status" value="1"/>
</dbReference>
<dbReference type="Pfam" id="PF04563">
    <property type="entry name" value="RNA_pol_Rpb2_1"/>
    <property type="match status" value="1"/>
</dbReference>
<evidence type="ECO:0000256" key="17">
    <source>
        <dbReference type="ARBA" id="ARBA00023163"/>
    </source>
</evidence>
<dbReference type="FunFam" id="2.40.50.150:FF:000003">
    <property type="entry name" value="DNA-directed RNA polymerase subunit beta"/>
    <property type="match status" value="1"/>
</dbReference>
<dbReference type="InterPro" id="IPR037033">
    <property type="entry name" value="DNA-dir_RNAP_su2_hyb_sf"/>
</dbReference>
<evidence type="ECO:0000256" key="13">
    <source>
        <dbReference type="ARBA" id="ARBA00022833"/>
    </source>
</evidence>
<evidence type="ECO:0000256" key="16">
    <source>
        <dbReference type="ARBA" id="ARBA00023118"/>
    </source>
</evidence>
<dbReference type="SUPFAM" id="SSF64484">
    <property type="entry name" value="beta and beta-prime subunits of DNA dependent RNA-polymerase"/>
    <property type="match status" value="2"/>
</dbReference>
<evidence type="ECO:0000313" key="34">
    <source>
        <dbReference type="EMBL" id="KAK1785114.1"/>
    </source>
</evidence>
<dbReference type="PANTHER" id="PTHR20856">
    <property type="entry name" value="DNA-DIRECTED RNA POLYMERASE I SUBUNIT 2"/>
    <property type="match status" value="1"/>
</dbReference>
<evidence type="ECO:0000259" key="29">
    <source>
        <dbReference type="Pfam" id="PF04561"/>
    </source>
</evidence>
<feature type="domain" description="DNA-directed RNA polymerase subunit 2 hybrid-binding" evidence="27">
    <location>
        <begin position="997"/>
        <end position="1133"/>
    </location>
</feature>
<evidence type="ECO:0000256" key="14">
    <source>
        <dbReference type="ARBA" id="ARBA00022842"/>
    </source>
</evidence>
<feature type="domain" description="RNA polymerase beta subunit protrusion" evidence="30">
    <location>
        <begin position="14"/>
        <end position="388"/>
    </location>
</feature>
<dbReference type="Pfam" id="PF04561">
    <property type="entry name" value="RNA_pol_Rpb2_2"/>
    <property type="match status" value="1"/>
</dbReference>
<feature type="domain" description="DNA-directed RNA polymerase subunit 2 hybrid-binding" evidence="27">
    <location>
        <begin position="669"/>
        <end position="906"/>
    </location>
</feature>
<dbReference type="InterPro" id="IPR007646">
    <property type="entry name" value="RNA_pol_Rpb2_4"/>
</dbReference>
<dbReference type="Gene3D" id="2.40.270.10">
    <property type="entry name" value="DNA-directed RNA polymerase, subunit 2, domain 6"/>
    <property type="match status" value="1"/>
</dbReference>
<dbReference type="GO" id="GO:0003899">
    <property type="term" value="F:DNA-directed RNA polymerase activity"/>
    <property type="evidence" value="ECO:0007669"/>
    <property type="project" value="UniProtKB-EC"/>
</dbReference>
<keyword evidence="18" id="KW-0539">Nucleus</keyword>
<dbReference type="Proteomes" id="UP001239994">
    <property type="component" value="Unassembled WGS sequence"/>
</dbReference>
<dbReference type="GO" id="GO:0005829">
    <property type="term" value="C:cytosol"/>
    <property type="evidence" value="ECO:0007669"/>
    <property type="project" value="UniProtKB-SubCell"/>
</dbReference>
<evidence type="ECO:0000256" key="26">
    <source>
        <dbReference type="SAM" id="MobiDB-lite"/>
    </source>
</evidence>
<comment type="catalytic activity">
    <reaction evidence="19">
        <text>RNA(n) + a ribonucleoside 5'-triphosphate = RNA(n+1) + diphosphate</text>
        <dbReference type="Rhea" id="RHEA:21248"/>
        <dbReference type="Rhea" id="RHEA-COMP:14527"/>
        <dbReference type="Rhea" id="RHEA-COMP:17342"/>
        <dbReference type="ChEBI" id="CHEBI:33019"/>
        <dbReference type="ChEBI" id="CHEBI:61557"/>
        <dbReference type="ChEBI" id="CHEBI:140395"/>
        <dbReference type="EC" id="2.7.7.6"/>
    </reaction>
    <physiologicalReaction direction="left-to-right" evidence="19">
        <dbReference type="Rhea" id="RHEA:21249"/>
    </physiologicalReaction>
</comment>
<dbReference type="GO" id="GO:0003677">
    <property type="term" value="F:DNA binding"/>
    <property type="evidence" value="ECO:0007669"/>
    <property type="project" value="InterPro"/>
</dbReference>
<keyword evidence="16" id="KW-0051">Antiviral defense</keyword>
<sequence length="1225" mass="137900">DKWKLLPAFLKVKGLVKQHIDSFNYFINVEIKKIMKANEKITSDADPMWYLKYLNIYVGMPDVEESFNVTRPVSPHECRLRDMTYSAPITVDIEYTRGSQRIIRNALPIGRMPIMLRSSNCVLTGKTPVEFSKLNECPLDPGRGYFIVKGQEKVILIQEQLSKNRIIVEQDRKGAVGASVTSSTHEKKSRTNMIVKQGRFYLKHNTLSEDAPIAIIFKAMGVESDQEIVQMIGTEEHVMAAFAPSLEECQKAQIFTQTQALKYIGNKVRRQRMWGGPKKTKMEEARELLASTILTHVPVKEFNFRAKCIYLAVMVRRVTLAQGSNKVDDRDYYGNKRLELAGQLLSLLFEDLFKKFNSELKKIADQIIPKQRAAQFDVVKHMRQDQITNGMVNAISTGNWSLKRFKMDRQGVTQVLSRLSYISALGMMTRISSQFEKTRKVSGPRSLQPSQWGMLCPSDTPEGEACGLVKNLALMTHITTDMEDAPIIKLAFNLGVEDVNLLCGEELSYPSVFIVFLNGNILGVIRDHRKLVHTFRLMRRAGFINEFVSISTNVTDRCVYISSDGGRLCRPYIIVKAGQAAVKTKHVEELSQGYRSFEDFLHEGLVEYLDVNEENDCSIALYEHMITKSASARSTCHVIVVYCYVLNSVFCFRDTTHLEIEPFTLLGVCAGLIPYPHHNQSPRNTYQCAMGKQAMGTIGYNQRNRIDTLMYLLAYPQRPMVKTKTIELIDFEKLPAGQNATVAVMSYSGYDIEDALVLNKASLDRGFGRCLVYKNAKCTLRRYTNQTFDKVMGPMLDAETRKPIWRHSILDADGICSPGERVENKQVLVNKSMPTVTQTPLEGSTQPGQPLYRDVPITYKGSIDSYIEKVMISSNAEDAFLVKILLRQTRRPEIGDKFSSRHGQKGSPRTLVQSAGARHNSLVSLPGRGSVGRMAFVRGGPSGSPERSFVSENFSHSLRNMLVESRETDIADVRQRNSQQMVCRLCRGLSVCESVGGVCGLIVPQEDMPFCDSGICPDIIMNPHGYPSRMTVGKLIELLAGKAGVLDGRFHYGTAFGGSKVKDVCEDLIRYGYNYQGKDYVTSGITGEPLEAYIYFGPVYYQKLKHMVLDKMHARARGPRAVLTRQPTEGRSRDGGLRLGEMERDCLIGYGASMLLLERLMISSDAFEVDVCGQCGLLGYSGWCHYCKSSCHVSSLRIPYACKLLFQELQSMNIVPRLKLARYNE</sequence>
<dbReference type="Gene3D" id="2.40.50.150">
    <property type="match status" value="1"/>
</dbReference>
<comment type="similarity">
    <text evidence="4 25">Belongs to the RNA polymerase beta chain family.</text>
</comment>
<dbReference type="Gene3D" id="3.90.1800.10">
    <property type="entry name" value="RNA polymerase alpha subunit dimerisation domain"/>
    <property type="match status" value="1"/>
</dbReference>
<evidence type="ECO:0000256" key="5">
    <source>
        <dbReference type="ARBA" id="ARBA00012418"/>
    </source>
</evidence>
<dbReference type="FunFam" id="3.90.1100.10:FF:000006">
    <property type="entry name" value="DNA-directed RNA polymerase subunit beta"/>
    <property type="match status" value="1"/>
</dbReference>
<keyword evidence="7" id="KW-0963">Cytoplasm</keyword>
<proteinExistence type="inferred from homology"/>
<dbReference type="FunFam" id="2.40.270.10:FF:000006">
    <property type="entry name" value="DNA-directed RNA polymerase subunit beta"/>
    <property type="match status" value="1"/>
</dbReference>
<dbReference type="EMBL" id="JAROKS010000026">
    <property type="protein sequence ID" value="KAK1785114.1"/>
    <property type="molecule type" value="Genomic_DNA"/>
</dbReference>
<dbReference type="FunFam" id="3.90.1100.10:FF:000004">
    <property type="entry name" value="DNA-directed RNA polymerase subunit beta"/>
    <property type="match status" value="1"/>
</dbReference>
<keyword evidence="12" id="KW-0863">Zinc-finger</keyword>
<dbReference type="GO" id="GO:0008270">
    <property type="term" value="F:zinc ion binding"/>
    <property type="evidence" value="ECO:0007669"/>
    <property type="project" value="UniProtKB-KW"/>
</dbReference>
<dbReference type="EC" id="2.7.7.6" evidence="5"/>
<dbReference type="CDD" id="cd00653">
    <property type="entry name" value="RNA_pol_B_RPB2"/>
    <property type="match status" value="1"/>
</dbReference>
<evidence type="ECO:0000256" key="18">
    <source>
        <dbReference type="ARBA" id="ARBA00023242"/>
    </source>
</evidence>
<accession>A0AAD8YRS2</accession>
<evidence type="ECO:0000256" key="19">
    <source>
        <dbReference type="ARBA" id="ARBA00047768"/>
    </source>
</evidence>
<reference evidence="34" key="1">
    <citation type="submission" date="2023-03" db="EMBL/GenBank/DDBJ databases">
        <title>Electrophorus voltai genome.</title>
        <authorList>
            <person name="Bian C."/>
        </authorList>
    </citation>
    <scope>NUCLEOTIDE SEQUENCE</scope>
    <source>
        <strain evidence="34">CB-2022</strain>
        <tissue evidence="34">Muscle</tissue>
    </source>
</reference>
<comment type="subunit">
    <text evidence="20">Component of the RNA polymerase III (Pol III) complex consisting of 17 subunits: a ten-subunit catalytic core composed of POLR3A/RPC1, POLR3B/RPC2, POLR1C/RPAC1, POLR1D/RPAC2, POLR3K/RPC10, POLR2E/RPABC1, POLR2F/RPABC2, POLR2H/RPABC3, POLR2K/RPABC4 and POLR2L/RPABC5; a mobile stalk composed of two subunits POLR3H/RPC8 and CRCP/RPC9, protruding from the core and functioning primarily in transcription initiation; and additional subunits homologous to general transcription factors of the RNA polymerase II machinery, POLR3C/RPC3-POLR3F/RPC6-POLR3G/RPC7 heterotrimer required for transcription initiation and POLR3D/RPC4-POLR3E/RPC5 heterodimer involved in both transcription initiation and termination.</text>
</comment>
<keyword evidence="6" id="KW-0240">DNA-directed RNA polymerase</keyword>
<evidence type="ECO:0000256" key="24">
    <source>
        <dbReference type="ARBA" id="ARBA00080796"/>
    </source>
</evidence>
<evidence type="ECO:0000313" key="35">
    <source>
        <dbReference type="Proteomes" id="UP001239994"/>
    </source>
</evidence>
<keyword evidence="14" id="KW-0460">Magnesium</keyword>
<dbReference type="InterPro" id="IPR007647">
    <property type="entry name" value="RNA_pol_Rpb2_5"/>
</dbReference>
<dbReference type="AlphaFoldDB" id="A0AAD8YRS2"/>
<comment type="caution">
    <text evidence="34">The sequence shown here is derived from an EMBL/GenBank/DDBJ whole genome shotgun (WGS) entry which is preliminary data.</text>
</comment>
<comment type="subcellular location">
    <subcellularLocation>
        <location evidence="3">Cytoplasm</location>
        <location evidence="3">Cytosol</location>
    </subcellularLocation>
    <subcellularLocation>
        <location evidence="2">Nucleus</location>
    </subcellularLocation>
</comment>
<keyword evidence="35" id="KW-1185">Reference proteome</keyword>
<keyword evidence="13" id="KW-0862">Zinc</keyword>
<keyword evidence="9" id="KW-0808">Transferase</keyword>
<evidence type="ECO:0000256" key="11">
    <source>
        <dbReference type="ARBA" id="ARBA00022723"/>
    </source>
</evidence>
<evidence type="ECO:0000256" key="20">
    <source>
        <dbReference type="ARBA" id="ARBA00064375"/>
    </source>
</evidence>
<dbReference type="GO" id="GO:0006383">
    <property type="term" value="P:transcription by RNA polymerase III"/>
    <property type="evidence" value="ECO:0007669"/>
    <property type="project" value="UniProtKB-ARBA"/>
</dbReference>
<evidence type="ECO:0000256" key="6">
    <source>
        <dbReference type="ARBA" id="ARBA00022478"/>
    </source>
</evidence>
<gene>
    <name evidence="34" type="ORF">P4O66_018209</name>
</gene>
<keyword evidence="11" id="KW-0479">Metal-binding</keyword>
<evidence type="ECO:0000259" key="32">
    <source>
        <dbReference type="Pfam" id="PF04566"/>
    </source>
</evidence>
<dbReference type="Pfam" id="PF04565">
    <property type="entry name" value="RNA_pol_Rpb2_3"/>
    <property type="match status" value="1"/>
</dbReference>
<dbReference type="Pfam" id="PF04567">
    <property type="entry name" value="RNA_pol_Rpb2_5"/>
    <property type="match status" value="1"/>
</dbReference>
<feature type="domain" description="RNA polymerase Rpb2" evidence="33">
    <location>
        <begin position="597"/>
        <end position="662"/>
    </location>
</feature>
<keyword evidence="17" id="KW-0804">Transcription</keyword>
<dbReference type="NCBIfam" id="NF007175">
    <property type="entry name" value="PRK09606.1"/>
    <property type="match status" value="1"/>
</dbReference>
<feature type="region of interest" description="Disordered" evidence="26">
    <location>
        <begin position="895"/>
        <end position="918"/>
    </location>
</feature>
<dbReference type="InterPro" id="IPR007645">
    <property type="entry name" value="RNA_pol_Rpb2_3"/>
</dbReference>
<dbReference type="GO" id="GO:0000428">
    <property type="term" value="C:DNA-directed RNA polymerase complex"/>
    <property type="evidence" value="ECO:0007669"/>
    <property type="project" value="UniProtKB-KW"/>
</dbReference>
<dbReference type="FunFam" id="3.90.1800.10:FF:000003">
    <property type="entry name" value="DNA-directed RNA polymerase subunit beta"/>
    <property type="match status" value="1"/>
</dbReference>
<evidence type="ECO:0000256" key="10">
    <source>
        <dbReference type="ARBA" id="ARBA00022695"/>
    </source>
</evidence>
<dbReference type="GO" id="GO:0045087">
    <property type="term" value="P:innate immune response"/>
    <property type="evidence" value="ECO:0007669"/>
    <property type="project" value="UniProtKB-KW"/>
</dbReference>
<evidence type="ECO:0000256" key="9">
    <source>
        <dbReference type="ARBA" id="ARBA00022679"/>
    </source>
</evidence>
<dbReference type="Pfam" id="PF04566">
    <property type="entry name" value="RNA_pol_Rpb2_4"/>
    <property type="match status" value="1"/>
</dbReference>
<evidence type="ECO:0000259" key="33">
    <source>
        <dbReference type="Pfam" id="PF04567"/>
    </source>
</evidence>
<feature type="domain" description="RNA polymerase Rpb2" evidence="28">
    <location>
        <begin position="1135"/>
        <end position="1219"/>
    </location>
</feature>
<feature type="domain" description="RNA polymerase Rpb2" evidence="31">
    <location>
        <begin position="414"/>
        <end position="478"/>
    </location>
</feature>
<dbReference type="Pfam" id="PF04560">
    <property type="entry name" value="RNA_pol_Rpb2_7"/>
    <property type="match status" value="1"/>
</dbReference>
<feature type="domain" description="RNA polymerase Rpb2" evidence="29">
    <location>
        <begin position="163"/>
        <end position="339"/>
    </location>
</feature>
<dbReference type="GO" id="GO:0051607">
    <property type="term" value="P:defense response to virus"/>
    <property type="evidence" value="ECO:0007669"/>
    <property type="project" value="UniProtKB-KW"/>
</dbReference>
<evidence type="ECO:0000256" key="2">
    <source>
        <dbReference type="ARBA" id="ARBA00004123"/>
    </source>
</evidence>
<comment type="cofactor">
    <cofactor evidence="1">
        <name>Mg(2+)</name>
        <dbReference type="ChEBI" id="CHEBI:18420"/>
    </cofactor>
</comment>
<evidence type="ECO:0000256" key="21">
    <source>
        <dbReference type="ARBA" id="ARBA00072528"/>
    </source>
</evidence>
<dbReference type="InterPro" id="IPR007120">
    <property type="entry name" value="DNA-dir_RNAP_su2_dom"/>
</dbReference>
<dbReference type="InterPro" id="IPR007642">
    <property type="entry name" value="RNA_pol_Rpb2_2"/>
</dbReference>
<feature type="non-terminal residue" evidence="34">
    <location>
        <position position="1225"/>
    </location>
</feature>
<evidence type="ECO:0000259" key="27">
    <source>
        <dbReference type="Pfam" id="PF00562"/>
    </source>
</evidence>
<dbReference type="Pfam" id="PF00562">
    <property type="entry name" value="RNA_pol_Rpb2_6"/>
    <property type="match status" value="2"/>
</dbReference>
<evidence type="ECO:0000256" key="1">
    <source>
        <dbReference type="ARBA" id="ARBA00001946"/>
    </source>
</evidence>
<organism evidence="34 35">
    <name type="scientific">Electrophorus voltai</name>
    <dbReference type="NCBI Taxonomy" id="2609070"/>
    <lineage>
        <taxon>Eukaryota</taxon>
        <taxon>Metazoa</taxon>
        <taxon>Chordata</taxon>
        <taxon>Craniata</taxon>
        <taxon>Vertebrata</taxon>
        <taxon>Euteleostomi</taxon>
        <taxon>Actinopterygii</taxon>
        <taxon>Neopterygii</taxon>
        <taxon>Teleostei</taxon>
        <taxon>Ostariophysi</taxon>
        <taxon>Gymnotiformes</taxon>
        <taxon>Gymnotoidei</taxon>
        <taxon>Gymnotidae</taxon>
        <taxon>Electrophorus</taxon>
    </lineage>
</organism>
<evidence type="ECO:0000256" key="3">
    <source>
        <dbReference type="ARBA" id="ARBA00004514"/>
    </source>
</evidence>
<dbReference type="InterPro" id="IPR007644">
    <property type="entry name" value="RNA_pol_bsu_protrusion"/>
</dbReference>
<evidence type="ECO:0000256" key="12">
    <source>
        <dbReference type="ARBA" id="ARBA00022771"/>
    </source>
</evidence>
<keyword evidence="8" id="KW-0399">Innate immunity</keyword>
<dbReference type="InterPro" id="IPR014724">
    <property type="entry name" value="RNA_pol_RPB2_OB-fold"/>
</dbReference>
<dbReference type="Gene3D" id="3.90.1070.20">
    <property type="match status" value="1"/>
</dbReference>
<evidence type="ECO:0000256" key="15">
    <source>
        <dbReference type="ARBA" id="ARBA00022859"/>
    </source>
</evidence>
<dbReference type="GO" id="GO:0005634">
    <property type="term" value="C:nucleus"/>
    <property type="evidence" value="ECO:0007669"/>
    <property type="project" value="UniProtKB-SubCell"/>
</dbReference>
<dbReference type="Gene3D" id="3.90.1100.10">
    <property type="match status" value="2"/>
</dbReference>
<evidence type="ECO:0000259" key="31">
    <source>
        <dbReference type="Pfam" id="PF04565"/>
    </source>
</evidence>